<dbReference type="EMBL" id="JAGISH010000002">
    <property type="protein sequence ID" value="MBP0481923.1"/>
    <property type="molecule type" value="Genomic_DNA"/>
</dbReference>
<dbReference type="RefSeq" id="WP_209359771.1">
    <property type="nucleotide sequence ID" value="NZ_JAGISH010000002.1"/>
</dbReference>
<reference evidence="3" key="1">
    <citation type="submission" date="2021-03" db="EMBL/GenBank/DDBJ databases">
        <title>Sagittula salina sp. nov. strain M10.9X isolated from the marine waste.</title>
        <authorList>
            <person name="Satari L."/>
            <person name="Molina-Menor E."/>
            <person name="Vidal-Verdu A."/>
            <person name="Pascual J."/>
            <person name="Pereto J."/>
            <person name="Porcar M."/>
        </authorList>
    </citation>
    <scope>NUCLEOTIDE SEQUENCE</scope>
    <source>
        <strain evidence="3">M10.9X</strain>
    </source>
</reference>
<feature type="modified residue" description="4-aspartylphosphate" evidence="1">
    <location>
        <position position="58"/>
    </location>
</feature>
<dbReference type="InterPro" id="IPR052893">
    <property type="entry name" value="TCS_response_regulator"/>
</dbReference>
<name>A0A940RZF2_9RHOB</name>
<dbReference type="Proteomes" id="UP000675940">
    <property type="component" value="Unassembled WGS sequence"/>
</dbReference>
<proteinExistence type="predicted"/>
<dbReference type="InterPro" id="IPR001789">
    <property type="entry name" value="Sig_transdc_resp-reg_receiver"/>
</dbReference>
<dbReference type="SMART" id="SM00448">
    <property type="entry name" value="REC"/>
    <property type="match status" value="1"/>
</dbReference>
<dbReference type="PROSITE" id="PS50110">
    <property type="entry name" value="RESPONSE_REGULATORY"/>
    <property type="match status" value="1"/>
</dbReference>
<dbReference type="Gene3D" id="3.40.50.2300">
    <property type="match status" value="1"/>
</dbReference>
<keyword evidence="4" id="KW-1185">Reference proteome</keyword>
<accession>A0A940RZF2</accession>
<evidence type="ECO:0000256" key="1">
    <source>
        <dbReference type="PROSITE-ProRule" id="PRU00169"/>
    </source>
</evidence>
<evidence type="ECO:0000259" key="2">
    <source>
        <dbReference type="PROSITE" id="PS50110"/>
    </source>
</evidence>
<evidence type="ECO:0000313" key="4">
    <source>
        <dbReference type="Proteomes" id="UP000675940"/>
    </source>
</evidence>
<keyword evidence="1" id="KW-0597">Phosphoprotein</keyword>
<evidence type="ECO:0000313" key="3">
    <source>
        <dbReference type="EMBL" id="MBP0481923.1"/>
    </source>
</evidence>
<dbReference type="PANTHER" id="PTHR44520">
    <property type="entry name" value="RESPONSE REGULATOR RCP1-RELATED"/>
    <property type="match status" value="1"/>
</dbReference>
<dbReference type="SUPFAM" id="SSF52172">
    <property type="entry name" value="CheY-like"/>
    <property type="match status" value="1"/>
</dbReference>
<feature type="domain" description="Response regulatory" evidence="2">
    <location>
        <begin position="4"/>
        <end position="128"/>
    </location>
</feature>
<organism evidence="3 4">
    <name type="scientific">Sagittula salina</name>
    <dbReference type="NCBI Taxonomy" id="2820268"/>
    <lineage>
        <taxon>Bacteria</taxon>
        <taxon>Pseudomonadati</taxon>
        <taxon>Pseudomonadota</taxon>
        <taxon>Alphaproteobacteria</taxon>
        <taxon>Rhodobacterales</taxon>
        <taxon>Roseobacteraceae</taxon>
        <taxon>Sagittula</taxon>
    </lineage>
</organism>
<dbReference type="AlphaFoldDB" id="A0A940RZF2"/>
<sequence>MIQHLMTIDDEPIDQKLYKRLITRSGLVGTLHQCLSAEDALDTLAQPECPALDVILLDINMPGMNGFEFLEAATEAHGDAFVRYAVVMLSTSTRAEDEARARSFRVVRDFLHKPLTLKNLQEIDTRLGAGG</sequence>
<gene>
    <name evidence="3" type="ORF">J5474_05375</name>
</gene>
<comment type="caution">
    <text evidence="3">The sequence shown here is derived from an EMBL/GenBank/DDBJ whole genome shotgun (WGS) entry which is preliminary data.</text>
</comment>
<dbReference type="InterPro" id="IPR011006">
    <property type="entry name" value="CheY-like_superfamily"/>
</dbReference>
<protein>
    <submittedName>
        <fullName evidence="3">Response regulator</fullName>
    </submittedName>
</protein>
<dbReference type="PANTHER" id="PTHR44520:SF2">
    <property type="entry name" value="RESPONSE REGULATOR RCP1"/>
    <property type="match status" value="1"/>
</dbReference>
<dbReference type="GO" id="GO:0000160">
    <property type="term" value="P:phosphorelay signal transduction system"/>
    <property type="evidence" value="ECO:0007669"/>
    <property type="project" value="InterPro"/>
</dbReference>
<dbReference type="Pfam" id="PF00072">
    <property type="entry name" value="Response_reg"/>
    <property type="match status" value="1"/>
</dbReference>